<dbReference type="AlphaFoldDB" id="A0A0J0XZH4"/>
<evidence type="ECO:0000256" key="4">
    <source>
        <dbReference type="ARBA" id="ARBA00023136"/>
    </source>
</evidence>
<evidence type="ECO:0000256" key="1">
    <source>
        <dbReference type="ARBA" id="ARBA00004141"/>
    </source>
</evidence>
<keyword evidence="5" id="KW-0187">Copper transport</keyword>
<dbReference type="STRING" id="879819.A0A0J0XZH4"/>
<keyword evidence="4 5" id="KW-0472">Membrane</keyword>
<name>A0A0J0XZH4_9TREE</name>
<dbReference type="GO" id="GO:0005375">
    <property type="term" value="F:copper ion transmembrane transporter activity"/>
    <property type="evidence" value="ECO:0007669"/>
    <property type="project" value="UniProtKB-UniRule"/>
</dbReference>
<keyword evidence="7" id="KW-1185">Reference proteome</keyword>
<keyword evidence="5" id="KW-0813">Transport</keyword>
<dbReference type="RefSeq" id="XP_018282931.1">
    <property type="nucleotide sequence ID" value="XM_018420126.1"/>
</dbReference>
<keyword evidence="5" id="KW-0406">Ion transport</keyword>
<protein>
    <recommendedName>
        <fullName evidence="5">Copper transport protein</fullName>
    </recommendedName>
</protein>
<keyword evidence="5" id="KW-0186">Copper</keyword>
<dbReference type="PANTHER" id="PTHR12483:SF27">
    <property type="entry name" value="COPPER TRANSPORT PROTEIN CTR1"/>
    <property type="match status" value="1"/>
</dbReference>
<accession>A0A0J0XZH4</accession>
<dbReference type="GO" id="GO:0005886">
    <property type="term" value="C:plasma membrane"/>
    <property type="evidence" value="ECO:0007669"/>
    <property type="project" value="TreeGrafter"/>
</dbReference>
<proteinExistence type="inferred from homology"/>
<evidence type="ECO:0000313" key="7">
    <source>
        <dbReference type="Proteomes" id="UP000053611"/>
    </source>
</evidence>
<sequence>MKMYVHGTIGGDVLWFASWQPSGAAATVGVCISLFLLAVLDRYVHALWRACGAAWNKGKVGFALPVTRGELPAFTSSSSAVAEKPARELGPDACDCGCGGECGSPSTAPCCGTGNCVPDYSRSSDTPAEKDALAYLPPAVRSSLDPARPGRWSRPFRLGTDVPRGLLYMLLSTIHFALMLVVMTFQLWWIISVIVGLGVGEMLFGRFGAERV</sequence>
<dbReference type="GeneID" id="28980729"/>
<dbReference type="PANTHER" id="PTHR12483">
    <property type="entry name" value="SOLUTE CARRIER FAMILY 31 COPPER TRANSPORTERS"/>
    <property type="match status" value="1"/>
</dbReference>
<dbReference type="EMBL" id="KQ087177">
    <property type="protein sequence ID" value="KLT46440.1"/>
    <property type="molecule type" value="Genomic_DNA"/>
</dbReference>
<gene>
    <name evidence="6" type="ORF">CC85DRAFT_239022</name>
</gene>
<feature type="transmembrane region" description="Helical" evidence="5">
    <location>
        <begin position="165"/>
        <end position="182"/>
    </location>
</feature>
<dbReference type="InterPro" id="IPR007274">
    <property type="entry name" value="Cop_transporter"/>
</dbReference>
<keyword evidence="3 5" id="KW-1133">Transmembrane helix</keyword>
<evidence type="ECO:0000256" key="2">
    <source>
        <dbReference type="ARBA" id="ARBA00022692"/>
    </source>
</evidence>
<organism evidence="6 7">
    <name type="scientific">Cutaneotrichosporon oleaginosum</name>
    <dbReference type="NCBI Taxonomy" id="879819"/>
    <lineage>
        <taxon>Eukaryota</taxon>
        <taxon>Fungi</taxon>
        <taxon>Dikarya</taxon>
        <taxon>Basidiomycota</taxon>
        <taxon>Agaricomycotina</taxon>
        <taxon>Tremellomycetes</taxon>
        <taxon>Trichosporonales</taxon>
        <taxon>Trichosporonaceae</taxon>
        <taxon>Cutaneotrichosporon</taxon>
    </lineage>
</organism>
<dbReference type="Proteomes" id="UP000053611">
    <property type="component" value="Unassembled WGS sequence"/>
</dbReference>
<comment type="subcellular location">
    <subcellularLocation>
        <location evidence="1 5">Membrane</location>
        <topology evidence="1 5">Multi-pass membrane protein</topology>
    </subcellularLocation>
</comment>
<feature type="transmembrane region" description="Helical" evidence="5">
    <location>
        <begin position="188"/>
        <end position="209"/>
    </location>
</feature>
<evidence type="ECO:0000256" key="3">
    <source>
        <dbReference type="ARBA" id="ARBA00022989"/>
    </source>
</evidence>
<reference evidence="6 7" key="1">
    <citation type="submission" date="2015-03" db="EMBL/GenBank/DDBJ databases">
        <title>Genomics and transcriptomics of the oil-accumulating basidiomycete yeast T. oleaginosus allow insights into substrate utilization and the diverse evolutionary trajectories of mating systems in fungi.</title>
        <authorList>
            <consortium name="DOE Joint Genome Institute"/>
            <person name="Kourist R."/>
            <person name="Kracht O."/>
            <person name="Bracharz F."/>
            <person name="Lipzen A."/>
            <person name="Nolan M."/>
            <person name="Ohm R."/>
            <person name="Grigoriev I."/>
            <person name="Sun S."/>
            <person name="Heitman J."/>
            <person name="Bruck T."/>
            <person name="Nowrousian M."/>
        </authorList>
    </citation>
    <scope>NUCLEOTIDE SEQUENCE [LARGE SCALE GENOMIC DNA]</scope>
    <source>
        <strain evidence="6 7">IBC0246</strain>
    </source>
</reference>
<feature type="transmembrane region" description="Helical" evidence="5">
    <location>
        <begin position="20"/>
        <end position="40"/>
    </location>
</feature>
<dbReference type="Pfam" id="PF04145">
    <property type="entry name" value="Ctr"/>
    <property type="match status" value="1"/>
</dbReference>
<evidence type="ECO:0000256" key="5">
    <source>
        <dbReference type="RuleBase" id="RU367022"/>
    </source>
</evidence>
<keyword evidence="2 5" id="KW-0812">Transmembrane</keyword>
<dbReference type="OrthoDB" id="73901at2759"/>
<evidence type="ECO:0000313" key="6">
    <source>
        <dbReference type="EMBL" id="KLT46440.1"/>
    </source>
</evidence>
<comment type="similarity">
    <text evidence="5">Belongs to the copper transporter (Ctr) (TC 1.A.56) family. SLC31A subfamily.</text>
</comment>